<dbReference type="GO" id="GO:0009294">
    <property type="term" value="P:DNA-mediated transformation"/>
    <property type="evidence" value="ECO:0007669"/>
    <property type="project" value="InterPro"/>
</dbReference>
<gene>
    <name evidence="3" type="primary">dprA_1</name>
    <name evidence="3" type="ORF">DDT42_00328</name>
</gene>
<evidence type="ECO:0000259" key="2">
    <source>
        <dbReference type="Pfam" id="PF02481"/>
    </source>
</evidence>
<dbReference type="InterPro" id="IPR057666">
    <property type="entry name" value="DrpA_SLOG"/>
</dbReference>
<name>A0A9E2BGI8_PSYF1</name>
<reference evidence="3 4" key="1">
    <citation type="journal article" date="2021" name="bioRxiv">
        <title>Unique metabolic strategies in Hadean analogues reveal hints for primordial physiology.</title>
        <authorList>
            <person name="Nobu M.K."/>
            <person name="Nakai R."/>
            <person name="Tamazawa S."/>
            <person name="Mori H."/>
            <person name="Toyoda A."/>
            <person name="Ijiri A."/>
            <person name="Suzuki S."/>
            <person name="Kurokawa K."/>
            <person name="Kamagata Y."/>
            <person name="Tamaki H."/>
        </authorList>
    </citation>
    <scope>NUCLEOTIDE SEQUENCE [LARGE SCALE GENOMIC DNA]</scope>
    <source>
        <strain evidence="3">BS525</strain>
    </source>
</reference>
<dbReference type="InterPro" id="IPR003488">
    <property type="entry name" value="DprA"/>
</dbReference>
<dbReference type="EMBL" id="QLTW01000009">
    <property type="protein sequence ID" value="MBT9144487.1"/>
    <property type="molecule type" value="Genomic_DNA"/>
</dbReference>
<dbReference type="NCBIfam" id="TIGR00732">
    <property type="entry name" value="dprA"/>
    <property type="match status" value="1"/>
</dbReference>
<comment type="similarity">
    <text evidence="1">Belongs to the DprA/Smf family.</text>
</comment>
<proteinExistence type="inferred from homology"/>
<dbReference type="PANTHER" id="PTHR43022">
    <property type="entry name" value="PROTEIN SMF"/>
    <property type="match status" value="1"/>
</dbReference>
<dbReference type="Gene3D" id="3.40.50.450">
    <property type="match status" value="1"/>
</dbReference>
<protein>
    <submittedName>
        <fullName evidence="3">DNA processing protein DprA</fullName>
    </submittedName>
</protein>
<dbReference type="Pfam" id="PF02481">
    <property type="entry name" value="DNA_processg_A"/>
    <property type="match status" value="1"/>
</dbReference>
<dbReference type="AlphaFoldDB" id="A0A9E2BGI8"/>
<organism evidence="3 4">
    <name type="scientific">Psychracetigena formicireducens</name>
    <dbReference type="NCBI Taxonomy" id="2986056"/>
    <lineage>
        <taxon>Bacteria</taxon>
        <taxon>Bacillati</taxon>
        <taxon>Candidatus Lithacetigenota</taxon>
        <taxon>Candidatus Psychracetigena</taxon>
    </lineage>
</organism>
<feature type="domain" description="Smf/DprA SLOG" evidence="2">
    <location>
        <begin position="76"/>
        <end position="283"/>
    </location>
</feature>
<dbReference type="PANTHER" id="PTHR43022:SF1">
    <property type="entry name" value="PROTEIN SMF"/>
    <property type="match status" value="1"/>
</dbReference>
<evidence type="ECO:0000313" key="4">
    <source>
        <dbReference type="Proteomes" id="UP000811545"/>
    </source>
</evidence>
<dbReference type="Proteomes" id="UP000811545">
    <property type="component" value="Unassembled WGS sequence"/>
</dbReference>
<accession>A0A9E2BGI8</accession>
<dbReference type="SUPFAM" id="SSF102405">
    <property type="entry name" value="MCP/YpsA-like"/>
    <property type="match status" value="1"/>
</dbReference>
<evidence type="ECO:0000256" key="1">
    <source>
        <dbReference type="ARBA" id="ARBA00006525"/>
    </source>
</evidence>
<comment type="caution">
    <text evidence="3">The sequence shown here is derived from an EMBL/GenBank/DDBJ whole genome shotgun (WGS) entry which is preliminary data.</text>
</comment>
<evidence type="ECO:0000313" key="3">
    <source>
        <dbReference type="EMBL" id="MBT9144487.1"/>
    </source>
</evidence>
<sequence>MNKYLISLQYSELFTYRELISLMEVYKSYENAWLKLASSRSLFDDQVREKKIKDFLNKNSVQEIVDNLLLENIFPLTIYDKEYPVLLKESKSPPLVIYTKGNKSLLQEDTVSVVGTRKPTPYGRKIAFELSAYLADYLTIVSGLALGIDSEAHKGALKGSKKTIAVLGSGFHHPYPPENKELFNKIIAEGGLILTEYPPYLKPESWRFPARNRIIAGISKGTVVIEAGIKSGALITANYAMEEGREVFAVPGLITNTNSQGSNALLKDGAHLVLKYSGILETLAVFHNFKLGRTDNISSDGQGLIGFLEGGPLSAEELAIMVSEPIESILFKLSLLELEGKVVRKSGIFHKV</sequence>